<name>A0A2A6BIM4_PRIPA</name>
<proteinExistence type="predicted"/>
<dbReference type="Gene3D" id="1.10.565.10">
    <property type="entry name" value="Retinoid X Receptor"/>
    <property type="match status" value="1"/>
</dbReference>
<dbReference type="GO" id="GO:0005634">
    <property type="term" value="C:nucleus"/>
    <property type="evidence" value="ECO:0000318"/>
    <property type="project" value="GO_Central"/>
</dbReference>
<dbReference type="AlphaFoldDB" id="A0A2A6BIM4"/>
<evidence type="ECO:0000256" key="1">
    <source>
        <dbReference type="ARBA" id="ARBA00023015"/>
    </source>
</evidence>
<dbReference type="PROSITE" id="PS51843">
    <property type="entry name" value="NR_LBD"/>
    <property type="match status" value="1"/>
</dbReference>
<dbReference type="PANTHER" id="PTHR46011">
    <property type="entry name" value="NUCLEAR HORMONE RECEPTOR FAMILY MEMBER NHR-86-RELATED"/>
    <property type="match status" value="1"/>
</dbReference>
<dbReference type="InterPro" id="IPR035500">
    <property type="entry name" value="NHR-like_dom_sf"/>
</dbReference>
<dbReference type="SMART" id="SM00430">
    <property type="entry name" value="HOLI"/>
    <property type="match status" value="1"/>
</dbReference>
<evidence type="ECO:0000256" key="3">
    <source>
        <dbReference type="ARBA" id="ARBA00023170"/>
    </source>
</evidence>
<keyword evidence="1" id="KW-0805">Transcription regulation</keyword>
<accession>A0A2A6BIM4</accession>
<dbReference type="EnsemblMetazoa" id="PPA24595.1">
    <property type="protein sequence ID" value="PPA24595.1"/>
    <property type="gene ID" value="WBGene00114149"/>
</dbReference>
<dbReference type="GO" id="GO:0003700">
    <property type="term" value="F:DNA-binding transcription factor activity"/>
    <property type="evidence" value="ECO:0000318"/>
    <property type="project" value="GO_Central"/>
</dbReference>
<accession>A0A8R1UHQ0</accession>
<organism evidence="4 5">
    <name type="scientific">Pristionchus pacificus</name>
    <name type="common">Parasitic nematode worm</name>
    <dbReference type="NCBI Taxonomy" id="54126"/>
    <lineage>
        <taxon>Eukaryota</taxon>
        <taxon>Metazoa</taxon>
        <taxon>Ecdysozoa</taxon>
        <taxon>Nematoda</taxon>
        <taxon>Chromadorea</taxon>
        <taxon>Rhabditida</taxon>
        <taxon>Rhabditina</taxon>
        <taxon>Diplogasteromorpha</taxon>
        <taxon>Diplogasteroidea</taxon>
        <taxon>Neodiplogasteridae</taxon>
        <taxon>Pristionchus</taxon>
    </lineage>
</organism>
<evidence type="ECO:0000256" key="2">
    <source>
        <dbReference type="ARBA" id="ARBA00023163"/>
    </source>
</evidence>
<reference evidence="5" key="1">
    <citation type="journal article" date="2008" name="Nat. Genet.">
        <title>The Pristionchus pacificus genome provides a unique perspective on nematode lifestyle and parasitism.</title>
        <authorList>
            <person name="Dieterich C."/>
            <person name="Clifton S.W."/>
            <person name="Schuster L.N."/>
            <person name="Chinwalla A."/>
            <person name="Delehaunty K."/>
            <person name="Dinkelacker I."/>
            <person name="Fulton L."/>
            <person name="Fulton R."/>
            <person name="Godfrey J."/>
            <person name="Minx P."/>
            <person name="Mitreva M."/>
            <person name="Roeseler W."/>
            <person name="Tian H."/>
            <person name="Witte H."/>
            <person name="Yang S.P."/>
            <person name="Wilson R.K."/>
            <person name="Sommer R.J."/>
        </authorList>
    </citation>
    <scope>NUCLEOTIDE SEQUENCE [LARGE SCALE GENOMIC DNA]</scope>
    <source>
        <strain evidence="5">PS312</strain>
    </source>
</reference>
<gene>
    <name evidence="4" type="primary">WBGene00114149</name>
</gene>
<evidence type="ECO:0000313" key="4">
    <source>
        <dbReference type="EnsemblMetazoa" id="PPA24595.1"/>
    </source>
</evidence>
<dbReference type="PANTHER" id="PTHR46011:SF6">
    <property type="entry name" value="HIGH ZINC ACTIVATED NUCLEAR RECEPTOR PROTEIN"/>
    <property type="match status" value="1"/>
</dbReference>
<dbReference type="InterPro" id="IPR000536">
    <property type="entry name" value="Nucl_hrmn_rcpt_lig-bd"/>
</dbReference>
<dbReference type="Proteomes" id="UP000005239">
    <property type="component" value="Unassembled WGS sequence"/>
</dbReference>
<keyword evidence="3" id="KW-0675">Receptor</keyword>
<dbReference type="Pfam" id="PF00104">
    <property type="entry name" value="Hormone_recep"/>
    <property type="match status" value="1"/>
</dbReference>
<keyword evidence="5" id="KW-1185">Reference proteome</keyword>
<dbReference type="OrthoDB" id="5830034at2759"/>
<dbReference type="SUPFAM" id="SSF48508">
    <property type="entry name" value="Nuclear receptor ligand-binding domain"/>
    <property type="match status" value="1"/>
</dbReference>
<sequence length="353" mass="40851">RACAVFYRRSKEKNAVYACRSGTSRCSAGKGLNCKKCRLAHLDNILRESGENNDIDDNLPLVLTSDCGSECKDEPSTSFSSPPNCKNAENSLSFFSRIKMAYKKMSHARLIGELFARKEPPSPTQTSLYNHPVYPATYVSINHANRMHMSCILEFGATCFPEFRILSEEEKWSISVKFFYAFRMLENAYRSNKRFADNPDRCFCGYTLWMSEDSVDNFFDDFDKESGDIEEAKRIMKQRCRSKPKERRAVLEKLKPDDTEFFALMSLLFWATNGMSASDNVTAASENYRKQVFSELHRYYREVLHLDNYALRIGELCSALTVFESNDKIKETFEMFRLLDIFSDDSFTYKLNK</sequence>
<evidence type="ECO:0000313" key="5">
    <source>
        <dbReference type="Proteomes" id="UP000005239"/>
    </source>
</evidence>
<reference evidence="4" key="2">
    <citation type="submission" date="2022-06" db="UniProtKB">
        <authorList>
            <consortium name="EnsemblMetazoa"/>
        </authorList>
    </citation>
    <scope>IDENTIFICATION</scope>
    <source>
        <strain evidence="4">PS312</strain>
    </source>
</reference>
<protein>
    <submittedName>
        <fullName evidence="4">Nuclear receptor</fullName>
    </submittedName>
</protein>
<keyword evidence="2" id="KW-0804">Transcription</keyword>